<dbReference type="InterPro" id="IPR017871">
    <property type="entry name" value="ABC_transporter-like_CS"/>
</dbReference>
<dbReference type="InterPro" id="IPR003439">
    <property type="entry name" value="ABC_transporter-like_ATP-bd"/>
</dbReference>
<accession>A0A660DZI0</accession>
<dbReference type="RefSeq" id="WP_130844788.1">
    <property type="nucleotide sequence ID" value="NZ_BJDY01000004.1"/>
</dbReference>
<sequence>MQNEPLVQIKHLSKRFGRKVILHDVSLTLPMGHIVGLIGPNGAGKTTLMKIMIGLLNGTTGQVILAGKNVTAQQHQFIQESAGALIESPALYPFLTGWQHLQLYGSAAESQTIVDTMGMASYIQRRARDYSLGMKQKLGIAMALVKRPRLVILDEPMNGLDPQSVQAFRQLIQHLAQAGTTFLISSHQISELEKILDDVIVIDQGQVLLQASLAQIRQDRPTEIVVKTTDDRRARQLLLTRQVTLVAGADVRFQPTAYGQLNDILRILVNANLPILTVHESQPDLETTVLTLLTHHEEENNYD</sequence>
<dbReference type="Pfam" id="PF00005">
    <property type="entry name" value="ABC_tran"/>
    <property type="match status" value="1"/>
</dbReference>
<dbReference type="SMART" id="SM00382">
    <property type="entry name" value="AAA"/>
    <property type="match status" value="1"/>
</dbReference>
<dbReference type="SUPFAM" id="SSF52540">
    <property type="entry name" value="P-loop containing nucleoside triphosphate hydrolases"/>
    <property type="match status" value="1"/>
</dbReference>
<evidence type="ECO:0000313" key="6">
    <source>
        <dbReference type="EMBL" id="VDG28480.1"/>
    </source>
</evidence>
<keyword evidence="3" id="KW-0547">Nucleotide-binding</keyword>
<evidence type="ECO:0000256" key="4">
    <source>
        <dbReference type="ARBA" id="ARBA00022840"/>
    </source>
</evidence>
<gene>
    <name evidence="6" type="ORF">MUDAN_MDHGFNIF_00666</name>
</gene>
<keyword evidence="4" id="KW-0067">ATP-binding</keyword>
<evidence type="ECO:0000256" key="1">
    <source>
        <dbReference type="ARBA" id="ARBA00005417"/>
    </source>
</evidence>
<reference evidence="6 7" key="1">
    <citation type="submission" date="2018-11" db="EMBL/GenBank/DDBJ databases">
        <authorList>
            <person name="Wuyts S."/>
        </authorList>
    </citation>
    <scope>NUCLEOTIDE SEQUENCE [LARGE SCALE GENOMIC DNA]</scope>
    <source>
        <strain evidence="6">Lactobacillus mudanjiangensis AMBF249</strain>
    </source>
</reference>
<dbReference type="Gene3D" id="3.40.50.300">
    <property type="entry name" value="P-loop containing nucleotide triphosphate hydrolases"/>
    <property type="match status" value="1"/>
</dbReference>
<organism evidence="6 7">
    <name type="scientific">Lactiplantibacillus mudanjiangensis</name>
    <dbReference type="NCBI Taxonomy" id="1296538"/>
    <lineage>
        <taxon>Bacteria</taxon>
        <taxon>Bacillati</taxon>
        <taxon>Bacillota</taxon>
        <taxon>Bacilli</taxon>
        <taxon>Lactobacillales</taxon>
        <taxon>Lactobacillaceae</taxon>
        <taxon>Lactiplantibacillus</taxon>
    </lineage>
</organism>
<dbReference type="EMBL" id="UYIG01000112">
    <property type="protein sequence ID" value="VDG28480.1"/>
    <property type="molecule type" value="Genomic_DNA"/>
</dbReference>
<proteinExistence type="inferred from homology"/>
<dbReference type="InterPro" id="IPR027417">
    <property type="entry name" value="P-loop_NTPase"/>
</dbReference>
<feature type="domain" description="ABC transporter" evidence="5">
    <location>
        <begin position="7"/>
        <end position="229"/>
    </location>
</feature>
<dbReference type="Proteomes" id="UP000289996">
    <property type="component" value="Unassembled WGS sequence"/>
</dbReference>
<evidence type="ECO:0000313" key="7">
    <source>
        <dbReference type="Proteomes" id="UP000289996"/>
    </source>
</evidence>
<protein>
    <recommendedName>
        <fullName evidence="5">ABC transporter domain-containing protein</fullName>
    </recommendedName>
</protein>
<dbReference type="OrthoDB" id="9804819at2"/>
<dbReference type="PANTHER" id="PTHR43335:SF4">
    <property type="entry name" value="ABC TRANSPORTER, ATP-BINDING PROTEIN"/>
    <property type="match status" value="1"/>
</dbReference>
<name>A0A660DZI0_9LACO</name>
<keyword evidence="2" id="KW-0813">Transport</keyword>
<dbReference type="AlphaFoldDB" id="A0A660DZI0"/>
<evidence type="ECO:0000259" key="5">
    <source>
        <dbReference type="PROSITE" id="PS50893"/>
    </source>
</evidence>
<dbReference type="GO" id="GO:0005524">
    <property type="term" value="F:ATP binding"/>
    <property type="evidence" value="ECO:0007669"/>
    <property type="project" value="UniProtKB-KW"/>
</dbReference>
<dbReference type="PANTHER" id="PTHR43335">
    <property type="entry name" value="ABC TRANSPORTER, ATP-BINDING PROTEIN"/>
    <property type="match status" value="1"/>
</dbReference>
<dbReference type="InterPro" id="IPR003593">
    <property type="entry name" value="AAA+_ATPase"/>
</dbReference>
<dbReference type="GO" id="GO:0016887">
    <property type="term" value="F:ATP hydrolysis activity"/>
    <property type="evidence" value="ECO:0007669"/>
    <property type="project" value="InterPro"/>
</dbReference>
<comment type="similarity">
    <text evidence="1">Belongs to the ABC transporter superfamily.</text>
</comment>
<evidence type="ECO:0000256" key="2">
    <source>
        <dbReference type="ARBA" id="ARBA00022448"/>
    </source>
</evidence>
<evidence type="ECO:0000256" key="3">
    <source>
        <dbReference type="ARBA" id="ARBA00022741"/>
    </source>
</evidence>
<dbReference type="PROSITE" id="PS00211">
    <property type="entry name" value="ABC_TRANSPORTER_1"/>
    <property type="match status" value="1"/>
</dbReference>
<dbReference type="PROSITE" id="PS50893">
    <property type="entry name" value="ABC_TRANSPORTER_2"/>
    <property type="match status" value="1"/>
</dbReference>
<keyword evidence="7" id="KW-1185">Reference proteome</keyword>